<organism evidence="1 2">
    <name type="scientific">Pleodorina starrii</name>
    <dbReference type="NCBI Taxonomy" id="330485"/>
    <lineage>
        <taxon>Eukaryota</taxon>
        <taxon>Viridiplantae</taxon>
        <taxon>Chlorophyta</taxon>
        <taxon>core chlorophytes</taxon>
        <taxon>Chlorophyceae</taxon>
        <taxon>CS clade</taxon>
        <taxon>Chlamydomonadales</taxon>
        <taxon>Volvocaceae</taxon>
        <taxon>Pleodorina</taxon>
    </lineage>
</organism>
<comment type="caution">
    <text evidence="1">The sequence shown here is derived from an EMBL/GenBank/DDBJ whole genome shotgun (WGS) entry which is preliminary data.</text>
</comment>
<dbReference type="Proteomes" id="UP001165080">
    <property type="component" value="Unassembled WGS sequence"/>
</dbReference>
<dbReference type="EMBL" id="BRXU01000005">
    <property type="protein sequence ID" value="GLC51919.1"/>
    <property type="molecule type" value="Genomic_DNA"/>
</dbReference>
<accession>A0A9W6BGY0</accession>
<proteinExistence type="predicted"/>
<evidence type="ECO:0000313" key="2">
    <source>
        <dbReference type="Proteomes" id="UP001165080"/>
    </source>
</evidence>
<gene>
    <name evidence="1" type="primary">PLESTB000961</name>
    <name evidence="1" type="ORF">PLESTB_000563000</name>
</gene>
<reference evidence="1 2" key="1">
    <citation type="journal article" date="2023" name="Commun. Biol.">
        <title>Reorganization of the ancestral sex-determining regions during the evolution of trioecy in Pleodorina starrii.</title>
        <authorList>
            <person name="Takahashi K."/>
            <person name="Suzuki S."/>
            <person name="Kawai-Toyooka H."/>
            <person name="Yamamoto K."/>
            <person name="Hamaji T."/>
            <person name="Ootsuki R."/>
            <person name="Yamaguchi H."/>
            <person name="Kawachi M."/>
            <person name="Higashiyama T."/>
            <person name="Nozaki H."/>
        </authorList>
    </citation>
    <scope>NUCLEOTIDE SEQUENCE [LARGE SCALE GENOMIC DNA]</scope>
    <source>
        <strain evidence="1 2">NIES-4479</strain>
    </source>
</reference>
<name>A0A9W6BGY0_9CHLO</name>
<sequence length="78" mass="8443">MVLRTIGLLDGCDHWEGRRVRQAWGLTDGQTHGLRILLTAAAHNASLAALDDFQGLTTSASSRLVSAPTRRYSSTAYS</sequence>
<protein>
    <submittedName>
        <fullName evidence="1">Uncharacterized protein</fullName>
    </submittedName>
</protein>
<keyword evidence="2" id="KW-1185">Reference proteome</keyword>
<evidence type="ECO:0000313" key="1">
    <source>
        <dbReference type="EMBL" id="GLC51919.1"/>
    </source>
</evidence>
<dbReference type="AlphaFoldDB" id="A0A9W6BGY0"/>